<dbReference type="AlphaFoldDB" id="A0A382X5R6"/>
<keyword evidence="4" id="KW-0479">Metal-binding</keyword>
<dbReference type="GO" id="GO:0004659">
    <property type="term" value="F:prenyltransferase activity"/>
    <property type="evidence" value="ECO:0007669"/>
    <property type="project" value="InterPro"/>
</dbReference>
<evidence type="ECO:0000256" key="2">
    <source>
        <dbReference type="ARBA" id="ARBA00006706"/>
    </source>
</evidence>
<gene>
    <name evidence="6" type="ORF">METZ01_LOCUS419276</name>
</gene>
<dbReference type="PANTHER" id="PTHR12001:SF69">
    <property type="entry name" value="ALL TRANS-POLYPRENYL-DIPHOSPHATE SYNTHASE PDSS1"/>
    <property type="match status" value="1"/>
</dbReference>
<comment type="cofactor">
    <cofactor evidence="1">
        <name>Mg(2+)</name>
        <dbReference type="ChEBI" id="CHEBI:18420"/>
    </cofactor>
</comment>
<keyword evidence="3" id="KW-0808">Transferase</keyword>
<dbReference type="Pfam" id="PF00348">
    <property type="entry name" value="polyprenyl_synt"/>
    <property type="match status" value="1"/>
</dbReference>
<keyword evidence="5" id="KW-0460">Magnesium</keyword>
<reference evidence="6" key="1">
    <citation type="submission" date="2018-05" db="EMBL/GenBank/DDBJ databases">
        <authorList>
            <person name="Lanie J.A."/>
            <person name="Ng W.-L."/>
            <person name="Kazmierczak K.M."/>
            <person name="Andrzejewski T.M."/>
            <person name="Davidsen T.M."/>
            <person name="Wayne K.J."/>
            <person name="Tettelin H."/>
            <person name="Glass J.I."/>
            <person name="Rusch D."/>
            <person name="Podicherti R."/>
            <person name="Tsui H.-C.T."/>
            <person name="Winkler M.E."/>
        </authorList>
    </citation>
    <scope>NUCLEOTIDE SEQUENCE</scope>
</reference>
<comment type="similarity">
    <text evidence="2">Belongs to the FPP/GGPP synthase family.</text>
</comment>
<dbReference type="Gene3D" id="1.10.600.10">
    <property type="entry name" value="Farnesyl Diphosphate Synthase"/>
    <property type="match status" value="1"/>
</dbReference>
<dbReference type="PANTHER" id="PTHR12001">
    <property type="entry name" value="GERANYLGERANYL PYROPHOSPHATE SYNTHASE"/>
    <property type="match status" value="1"/>
</dbReference>
<evidence type="ECO:0000313" key="6">
    <source>
        <dbReference type="EMBL" id="SVD66422.1"/>
    </source>
</evidence>
<dbReference type="InterPro" id="IPR008949">
    <property type="entry name" value="Isoprenoid_synthase_dom_sf"/>
</dbReference>
<protein>
    <recommendedName>
        <fullName evidence="7">Polyprenyl synthetase family protein</fullName>
    </recommendedName>
</protein>
<sequence length="154" mass="16482">MLAEKTNPAPPPDWQTLCEPVQPFLDEVTGRLQSSVEAFDPEIATFVQYALASQGKQLRPVLVALSGRAAGGLNAHHVQAAVIIEMVHLATLVHDDVVDGAEVRRRRPTLAANWGNKVSVLAGDCLFAEALKLAATMPSNDVCLLVSQATKMVC</sequence>
<dbReference type="GO" id="GO:0046872">
    <property type="term" value="F:metal ion binding"/>
    <property type="evidence" value="ECO:0007669"/>
    <property type="project" value="UniProtKB-KW"/>
</dbReference>
<evidence type="ECO:0000256" key="3">
    <source>
        <dbReference type="ARBA" id="ARBA00022679"/>
    </source>
</evidence>
<proteinExistence type="inferred from homology"/>
<feature type="non-terminal residue" evidence="6">
    <location>
        <position position="154"/>
    </location>
</feature>
<name>A0A382X5R6_9ZZZZ</name>
<organism evidence="6">
    <name type="scientific">marine metagenome</name>
    <dbReference type="NCBI Taxonomy" id="408172"/>
    <lineage>
        <taxon>unclassified sequences</taxon>
        <taxon>metagenomes</taxon>
        <taxon>ecological metagenomes</taxon>
    </lineage>
</organism>
<evidence type="ECO:0000256" key="5">
    <source>
        <dbReference type="ARBA" id="ARBA00022842"/>
    </source>
</evidence>
<dbReference type="EMBL" id="UINC01165175">
    <property type="protein sequence ID" value="SVD66422.1"/>
    <property type="molecule type" value="Genomic_DNA"/>
</dbReference>
<dbReference type="SUPFAM" id="SSF48576">
    <property type="entry name" value="Terpenoid synthases"/>
    <property type="match status" value="1"/>
</dbReference>
<evidence type="ECO:0000256" key="4">
    <source>
        <dbReference type="ARBA" id="ARBA00022723"/>
    </source>
</evidence>
<evidence type="ECO:0008006" key="7">
    <source>
        <dbReference type="Google" id="ProtNLM"/>
    </source>
</evidence>
<accession>A0A382X5R6</accession>
<dbReference type="InterPro" id="IPR000092">
    <property type="entry name" value="Polyprenyl_synt"/>
</dbReference>
<dbReference type="GO" id="GO:0008299">
    <property type="term" value="P:isoprenoid biosynthetic process"/>
    <property type="evidence" value="ECO:0007669"/>
    <property type="project" value="InterPro"/>
</dbReference>
<evidence type="ECO:0000256" key="1">
    <source>
        <dbReference type="ARBA" id="ARBA00001946"/>
    </source>
</evidence>